<gene>
    <name evidence="1" type="ORF">METZ01_LOCUS181177</name>
</gene>
<organism evidence="1">
    <name type="scientific">marine metagenome</name>
    <dbReference type="NCBI Taxonomy" id="408172"/>
    <lineage>
        <taxon>unclassified sequences</taxon>
        <taxon>metagenomes</taxon>
        <taxon>ecological metagenomes</taxon>
    </lineage>
</organism>
<protein>
    <submittedName>
        <fullName evidence="1">Uncharacterized protein</fullName>
    </submittedName>
</protein>
<name>A0A382CSN7_9ZZZZ</name>
<proteinExistence type="predicted"/>
<sequence>MWRHVELEGIEPPISSMPSMVRIGQEVCLGEVESAAMSAWLFANFVATRKQRQH</sequence>
<evidence type="ECO:0000313" key="1">
    <source>
        <dbReference type="EMBL" id="SVB28323.1"/>
    </source>
</evidence>
<dbReference type="EMBL" id="UINC01035624">
    <property type="protein sequence ID" value="SVB28323.1"/>
    <property type="molecule type" value="Genomic_DNA"/>
</dbReference>
<dbReference type="AlphaFoldDB" id="A0A382CSN7"/>
<accession>A0A382CSN7</accession>
<reference evidence="1" key="1">
    <citation type="submission" date="2018-05" db="EMBL/GenBank/DDBJ databases">
        <authorList>
            <person name="Lanie J.A."/>
            <person name="Ng W.-L."/>
            <person name="Kazmierczak K.M."/>
            <person name="Andrzejewski T.M."/>
            <person name="Davidsen T.M."/>
            <person name="Wayne K.J."/>
            <person name="Tettelin H."/>
            <person name="Glass J.I."/>
            <person name="Rusch D."/>
            <person name="Podicherti R."/>
            <person name="Tsui H.-C.T."/>
            <person name="Winkler M.E."/>
        </authorList>
    </citation>
    <scope>NUCLEOTIDE SEQUENCE</scope>
</reference>